<dbReference type="InterPro" id="IPR036291">
    <property type="entry name" value="NAD(P)-bd_dom_sf"/>
</dbReference>
<dbReference type="InterPro" id="IPR013154">
    <property type="entry name" value="ADH-like_N"/>
</dbReference>
<reference evidence="3" key="1">
    <citation type="journal article" date="2019" name="Int. J. Syst. Evol. Microbiol.">
        <title>The Global Catalogue of Microorganisms (GCM) 10K type strain sequencing project: providing services to taxonomists for standard genome sequencing and annotation.</title>
        <authorList>
            <consortium name="The Broad Institute Genomics Platform"/>
            <consortium name="The Broad Institute Genome Sequencing Center for Infectious Disease"/>
            <person name="Wu L."/>
            <person name="Ma J."/>
        </authorList>
    </citation>
    <scope>NUCLEOTIDE SEQUENCE [LARGE SCALE GENOMIC DNA]</scope>
    <source>
        <strain evidence="3">CCUG 55250</strain>
    </source>
</reference>
<dbReference type="Pfam" id="PF13602">
    <property type="entry name" value="ADH_zinc_N_2"/>
    <property type="match status" value="1"/>
</dbReference>
<proteinExistence type="predicted"/>
<name>A0ABW0I594_9BACT</name>
<organism evidence="2 3">
    <name type="scientific">Larkinella bovis</name>
    <dbReference type="NCBI Taxonomy" id="683041"/>
    <lineage>
        <taxon>Bacteria</taxon>
        <taxon>Pseudomonadati</taxon>
        <taxon>Bacteroidota</taxon>
        <taxon>Cytophagia</taxon>
        <taxon>Cytophagales</taxon>
        <taxon>Spirosomataceae</taxon>
        <taxon>Larkinella</taxon>
    </lineage>
</organism>
<evidence type="ECO:0000259" key="1">
    <source>
        <dbReference type="SMART" id="SM00829"/>
    </source>
</evidence>
<dbReference type="PANTHER" id="PTHR44013:SF1">
    <property type="entry name" value="ZINC-TYPE ALCOHOL DEHYDROGENASE-LIKE PROTEIN C16A3.02C"/>
    <property type="match status" value="1"/>
</dbReference>
<dbReference type="InterPro" id="IPR020843">
    <property type="entry name" value="ER"/>
</dbReference>
<dbReference type="Gene3D" id="3.90.180.10">
    <property type="entry name" value="Medium-chain alcohol dehydrogenases, catalytic domain"/>
    <property type="match status" value="1"/>
</dbReference>
<comment type="caution">
    <text evidence="2">The sequence shown here is derived from an EMBL/GenBank/DDBJ whole genome shotgun (WGS) entry which is preliminary data.</text>
</comment>
<feature type="domain" description="Enoyl reductase (ER)" evidence="1">
    <location>
        <begin position="10"/>
        <end position="313"/>
    </location>
</feature>
<evidence type="ECO:0000313" key="2">
    <source>
        <dbReference type="EMBL" id="MFC5408686.1"/>
    </source>
</evidence>
<dbReference type="Proteomes" id="UP001596106">
    <property type="component" value="Unassembled WGS sequence"/>
</dbReference>
<keyword evidence="3" id="KW-1185">Reference proteome</keyword>
<gene>
    <name evidence="2" type="ORF">ACFPMF_05170</name>
</gene>
<accession>A0ABW0I594</accession>
<dbReference type="InterPro" id="IPR052733">
    <property type="entry name" value="Chloroplast_QOR"/>
</dbReference>
<dbReference type="PANTHER" id="PTHR44013">
    <property type="entry name" value="ZINC-TYPE ALCOHOL DEHYDROGENASE-LIKE PROTEIN C16A3.02C"/>
    <property type="match status" value="1"/>
</dbReference>
<dbReference type="SUPFAM" id="SSF50129">
    <property type="entry name" value="GroES-like"/>
    <property type="match status" value="1"/>
</dbReference>
<evidence type="ECO:0000313" key="3">
    <source>
        <dbReference type="Proteomes" id="UP001596106"/>
    </source>
</evidence>
<protein>
    <submittedName>
        <fullName evidence="2">NAD(P)-dependent alcohol dehydrogenase</fullName>
    </submittedName>
</protein>
<dbReference type="Gene3D" id="3.40.50.720">
    <property type="entry name" value="NAD(P)-binding Rossmann-like Domain"/>
    <property type="match status" value="1"/>
</dbReference>
<dbReference type="EMBL" id="JBHSMA010000001">
    <property type="protein sequence ID" value="MFC5408686.1"/>
    <property type="molecule type" value="Genomic_DNA"/>
</dbReference>
<dbReference type="SUPFAM" id="SSF51735">
    <property type="entry name" value="NAD(P)-binding Rossmann-fold domains"/>
    <property type="match status" value="1"/>
</dbReference>
<dbReference type="CDD" id="cd08267">
    <property type="entry name" value="MDR1"/>
    <property type="match status" value="1"/>
</dbReference>
<dbReference type="SMART" id="SM00829">
    <property type="entry name" value="PKS_ER"/>
    <property type="match status" value="1"/>
</dbReference>
<dbReference type="Pfam" id="PF08240">
    <property type="entry name" value="ADH_N"/>
    <property type="match status" value="1"/>
</dbReference>
<dbReference type="InterPro" id="IPR011032">
    <property type="entry name" value="GroES-like_sf"/>
</dbReference>
<dbReference type="RefSeq" id="WP_379841802.1">
    <property type="nucleotide sequence ID" value="NZ_JBHSMA010000001.1"/>
</dbReference>
<sequence>MKAAIIDQYGESYELHVREVPTPTVDRINDPHKVLIRVQAAGINPMDTKVRKGDMKLLLSGHFPKILGGECAGIIEAVGLMVKDFQPGDRVVASLGPEGGGYAEYAVAKDTHIARLPDPVIFVSGAAMPIAAGTALQALLGKGHLKAGDRVLINGATGGVGTFAIQLAKILGAHVTAVCSAEGAPLARQLGADVIVDYNRADFTKGLEEYNLVFDAIGKSSFDECREILTDDGSYVTTIPSAKQLVEQVLTIFTRQKAESLVFSFKPEDMNWLLKQVADGRLLPVIERTYRLDELAQAHAHMEAGHVKGKLVVEL</sequence>